<evidence type="ECO:0000313" key="1">
    <source>
        <dbReference type="EMBL" id="KAK9692626.1"/>
    </source>
</evidence>
<proteinExistence type="predicted"/>
<dbReference type="Pfam" id="PF06108">
    <property type="entry name" value="DUF952"/>
    <property type="match status" value="1"/>
</dbReference>
<keyword evidence="2" id="KW-1185">Reference proteome</keyword>
<gene>
    <name evidence="1" type="ORF">K7432_014244</name>
</gene>
<dbReference type="Gene3D" id="3.20.170.20">
    <property type="entry name" value="Protein of unknown function DUF952"/>
    <property type="match status" value="1"/>
</dbReference>
<evidence type="ECO:0008006" key="3">
    <source>
        <dbReference type="Google" id="ProtNLM"/>
    </source>
</evidence>
<dbReference type="InterPro" id="IPR009297">
    <property type="entry name" value="DUF952"/>
</dbReference>
<accession>A0ABR2VPR2</accession>
<evidence type="ECO:0000313" key="2">
    <source>
        <dbReference type="Proteomes" id="UP001479436"/>
    </source>
</evidence>
<dbReference type="PANTHER" id="PTHR34129:SF1">
    <property type="entry name" value="DUF952 DOMAIN-CONTAINING PROTEIN"/>
    <property type="match status" value="1"/>
</dbReference>
<dbReference type="EMBL" id="JASJQH010008445">
    <property type="protein sequence ID" value="KAK9692626.1"/>
    <property type="molecule type" value="Genomic_DNA"/>
</dbReference>
<organism evidence="1 2">
    <name type="scientific">Basidiobolus ranarum</name>
    <dbReference type="NCBI Taxonomy" id="34480"/>
    <lineage>
        <taxon>Eukaryota</taxon>
        <taxon>Fungi</taxon>
        <taxon>Fungi incertae sedis</taxon>
        <taxon>Zoopagomycota</taxon>
        <taxon>Entomophthoromycotina</taxon>
        <taxon>Basidiobolomycetes</taxon>
        <taxon>Basidiobolales</taxon>
        <taxon>Basidiobolaceae</taxon>
        <taxon>Basidiobolus</taxon>
    </lineage>
</organism>
<sequence>MNPNYVYKIVLPDLVPFSGDPNKAIERSAIDEDTGFIHLALAEQVLDIIQRKFTFFREVWVLKIDYAKISKETRWEQAKSGSENQTLFPHYYGELKETSIYPVRNWSPGATTSNEALLAERNLCNITL</sequence>
<dbReference type="Proteomes" id="UP001479436">
    <property type="component" value="Unassembled WGS sequence"/>
</dbReference>
<dbReference type="SUPFAM" id="SSF56399">
    <property type="entry name" value="ADP-ribosylation"/>
    <property type="match status" value="1"/>
</dbReference>
<dbReference type="PANTHER" id="PTHR34129">
    <property type="entry name" value="BLR1139 PROTEIN"/>
    <property type="match status" value="1"/>
</dbReference>
<protein>
    <recommendedName>
        <fullName evidence="3">DUF952 domain-containing protein</fullName>
    </recommendedName>
</protein>
<comment type="caution">
    <text evidence="1">The sequence shown here is derived from an EMBL/GenBank/DDBJ whole genome shotgun (WGS) entry which is preliminary data.</text>
</comment>
<name>A0ABR2VPR2_9FUNG</name>
<reference evidence="1 2" key="1">
    <citation type="submission" date="2023-04" db="EMBL/GenBank/DDBJ databases">
        <title>Genome of Basidiobolus ranarum AG-B5.</title>
        <authorList>
            <person name="Stajich J.E."/>
            <person name="Carter-House D."/>
            <person name="Gryganskyi A."/>
        </authorList>
    </citation>
    <scope>NUCLEOTIDE SEQUENCE [LARGE SCALE GENOMIC DNA]</scope>
    <source>
        <strain evidence="1 2">AG-B5</strain>
    </source>
</reference>